<gene>
    <name evidence="1" type="ORF">E1H14_08200</name>
</gene>
<dbReference type="AlphaFoldDB" id="A0A5A9W2Q6"/>
<organism evidence="1 2">
    <name type="scientific">Nitrincola tapanii</name>
    <dbReference type="NCBI Taxonomy" id="1708751"/>
    <lineage>
        <taxon>Bacteria</taxon>
        <taxon>Pseudomonadati</taxon>
        <taxon>Pseudomonadota</taxon>
        <taxon>Gammaproteobacteria</taxon>
        <taxon>Oceanospirillales</taxon>
        <taxon>Oceanospirillaceae</taxon>
        <taxon>Nitrincola</taxon>
    </lineage>
</organism>
<keyword evidence="2" id="KW-1185">Reference proteome</keyword>
<dbReference type="Proteomes" id="UP000325302">
    <property type="component" value="Unassembled WGS sequence"/>
</dbReference>
<sequence>MRIHATVVEDFSQRFDPGDWILTSKVLSSETDDTKTDFITLGGSRYRTLGREYSCHHFYMTREVARLCLSGAGAQAIRTLRPNDYISVESLH</sequence>
<proteinExistence type="predicted"/>
<name>A0A5A9W2Q6_9GAMM</name>
<protein>
    <submittedName>
        <fullName evidence="1">Uncharacterized protein</fullName>
    </submittedName>
</protein>
<comment type="caution">
    <text evidence="1">The sequence shown here is derived from an EMBL/GenBank/DDBJ whole genome shotgun (WGS) entry which is preliminary data.</text>
</comment>
<evidence type="ECO:0000313" key="2">
    <source>
        <dbReference type="Proteomes" id="UP000325302"/>
    </source>
</evidence>
<dbReference type="EMBL" id="SMRS01000005">
    <property type="protein sequence ID" value="KAA0874784.1"/>
    <property type="molecule type" value="Genomic_DNA"/>
</dbReference>
<evidence type="ECO:0000313" key="1">
    <source>
        <dbReference type="EMBL" id="KAA0874784.1"/>
    </source>
</evidence>
<dbReference type="RefSeq" id="WP_149390964.1">
    <property type="nucleotide sequence ID" value="NZ_SMRS01000005.1"/>
</dbReference>
<reference evidence="1 2" key="1">
    <citation type="submission" date="2019-03" db="EMBL/GenBank/DDBJ databases">
        <title>Nitrincola sp. nov. isolated from an Indian soda lake.</title>
        <authorList>
            <person name="Joshi A."/>
            <person name="Thite S.V."/>
            <person name="Joseph N."/>
            <person name="Dhotre D."/>
            <person name="Moorthy M."/>
            <person name="Shouche Y.S."/>
        </authorList>
    </citation>
    <scope>NUCLEOTIDE SEQUENCE [LARGE SCALE GENOMIC DNA]</scope>
    <source>
        <strain evidence="1 2">MEB193</strain>
    </source>
</reference>
<accession>A0A5A9W2Q6</accession>